<name>A0A699YR47_HAELA</name>
<protein>
    <recommendedName>
        <fullName evidence="5">U1-type domain-containing protein</fullName>
    </recommendedName>
</protein>
<evidence type="ECO:0000259" key="5">
    <source>
        <dbReference type="SMART" id="SM00451"/>
    </source>
</evidence>
<dbReference type="GO" id="GO:0008270">
    <property type="term" value="F:zinc ion binding"/>
    <property type="evidence" value="ECO:0007669"/>
    <property type="project" value="UniProtKB-KW"/>
</dbReference>
<accession>A0A699YR47</accession>
<dbReference type="InterPro" id="IPR040023">
    <property type="entry name" value="WBP4"/>
</dbReference>
<sequence length="114" mass="13098">MMVAVSACIMYNIWLSTGGRRRHPPHHHHLLRPKSTLSLSQRNGGWVGSKRRYRMTEAWRSNAMHWCDVCKCWLNDTKAAKAHHEQGMGHKANLARTSRRPAGHRAARQQGPRV</sequence>
<feature type="domain" description="U1-type" evidence="5">
    <location>
        <begin position="62"/>
        <end position="97"/>
    </location>
</feature>
<dbReference type="PANTHER" id="PTHR13173">
    <property type="entry name" value="WW DOMAIN BINDING PROTEIN 4"/>
    <property type="match status" value="1"/>
</dbReference>
<organism evidence="6 7">
    <name type="scientific">Haematococcus lacustris</name>
    <name type="common">Green alga</name>
    <name type="synonym">Haematococcus pluvialis</name>
    <dbReference type="NCBI Taxonomy" id="44745"/>
    <lineage>
        <taxon>Eukaryota</taxon>
        <taxon>Viridiplantae</taxon>
        <taxon>Chlorophyta</taxon>
        <taxon>core chlorophytes</taxon>
        <taxon>Chlorophyceae</taxon>
        <taxon>CS clade</taxon>
        <taxon>Chlamydomonadales</taxon>
        <taxon>Haematococcaceae</taxon>
        <taxon>Haematococcus</taxon>
    </lineage>
</organism>
<dbReference type="Pfam" id="PF06220">
    <property type="entry name" value="zf-U1"/>
    <property type="match status" value="1"/>
</dbReference>
<evidence type="ECO:0000256" key="2">
    <source>
        <dbReference type="ARBA" id="ARBA00022771"/>
    </source>
</evidence>
<feature type="compositionally biased region" description="Basic residues" evidence="4">
    <location>
        <begin position="97"/>
        <end position="107"/>
    </location>
</feature>
<evidence type="ECO:0000313" key="6">
    <source>
        <dbReference type="EMBL" id="GFH12360.1"/>
    </source>
</evidence>
<proteinExistence type="predicted"/>
<dbReference type="Proteomes" id="UP000485058">
    <property type="component" value="Unassembled WGS sequence"/>
</dbReference>
<reference evidence="6 7" key="1">
    <citation type="submission" date="2020-02" db="EMBL/GenBank/DDBJ databases">
        <title>Draft genome sequence of Haematococcus lacustris strain NIES-144.</title>
        <authorList>
            <person name="Morimoto D."/>
            <person name="Nakagawa S."/>
            <person name="Yoshida T."/>
            <person name="Sawayama S."/>
        </authorList>
    </citation>
    <scope>NUCLEOTIDE SEQUENCE [LARGE SCALE GENOMIC DNA]</scope>
    <source>
        <strain evidence="6 7">NIES-144</strain>
    </source>
</reference>
<dbReference type="InterPro" id="IPR036236">
    <property type="entry name" value="Znf_C2H2_sf"/>
</dbReference>
<evidence type="ECO:0000256" key="3">
    <source>
        <dbReference type="ARBA" id="ARBA00022833"/>
    </source>
</evidence>
<dbReference type="AlphaFoldDB" id="A0A699YR47"/>
<keyword evidence="7" id="KW-1185">Reference proteome</keyword>
<dbReference type="GO" id="GO:0000398">
    <property type="term" value="P:mRNA splicing, via spliceosome"/>
    <property type="evidence" value="ECO:0007669"/>
    <property type="project" value="InterPro"/>
</dbReference>
<comment type="caution">
    <text evidence="6">The sequence shown here is derived from an EMBL/GenBank/DDBJ whole genome shotgun (WGS) entry which is preliminary data.</text>
</comment>
<dbReference type="SUPFAM" id="SSF57667">
    <property type="entry name" value="beta-beta-alpha zinc fingers"/>
    <property type="match status" value="1"/>
</dbReference>
<keyword evidence="2" id="KW-0863">Zinc-finger</keyword>
<gene>
    <name evidence="6" type="ORF">HaLaN_08028</name>
</gene>
<dbReference type="Gene3D" id="3.30.160.60">
    <property type="entry name" value="Classic Zinc Finger"/>
    <property type="match status" value="1"/>
</dbReference>
<dbReference type="InterPro" id="IPR013085">
    <property type="entry name" value="U1-CZ_Znf_C2H2"/>
</dbReference>
<dbReference type="EMBL" id="BLLF01000495">
    <property type="protein sequence ID" value="GFH12360.1"/>
    <property type="molecule type" value="Genomic_DNA"/>
</dbReference>
<evidence type="ECO:0000256" key="4">
    <source>
        <dbReference type="SAM" id="MobiDB-lite"/>
    </source>
</evidence>
<feature type="region of interest" description="Disordered" evidence="4">
    <location>
        <begin position="81"/>
        <end position="114"/>
    </location>
</feature>
<evidence type="ECO:0000256" key="1">
    <source>
        <dbReference type="ARBA" id="ARBA00022723"/>
    </source>
</evidence>
<dbReference type="GO" id="GO:0003723">
    <property type="term" value="F:RNA binding"/>
    <property type="evidence" value="ECO:0007669"/>
    <property type="project" value="TreeGrafter"/>
</dbReference>
<dbReference type="GO" id="GO:0071011">
    <property type="term" value="C:precatalytic spliceosome"/>
    <property type="evidence" value="ECO:0007669"/>
    <property type="project" value="TreeGrafter"/>
</dbReference>
<keyword evidence="1" id="KW-0479">Metal-binding</keyword>
<dbReference type="PANTHER" id="PTHR13173:SF10">
    <property type="entry name" value="WW DOMAIN-BINDING PROTEIN 4"/>
    <property type="match status" value="1"/>
</dbReference>
<dbReference type="InterPro" id="IPR003604">
    <property type="entry name" value="Matrin/U1-like-C_Znf_C2H2"/>
</dbReference>
<dbReference type="SMART" id="SM00451">
    <property type="entry name" value="ZnF_U1"/>
    <property type="match status" value="1"/>
</dbReference>
<keyword evidence="3" id="KW-0862">Zinc</keyword>
<evidence type="ECO:0000313" key="7">
    <source>
        <dbReference type="Proteomes" id="UP000485058"/>
    </source>
</evidence>